<dbReference type="InterPro" id="IPR003594">
    <property type="entry name" value="HATPase_dom"/>
</dbReference>
<name>A0A9W5YEZ9_9FIRM</name>
<keyword evidence="1" id="KW-1133">Transmembrane helix</keyword>
<dbReference type="GO" id="GO:0000155">
    <property type="term" value="F:phosphorelay sensor kinase activity"/>
    <property type="evidence" value="ECO:0007669"/>
    <property type="project" value="InterPro"/>
</dbReference>
<dbReference type="Pfam" id="PF02518">
    <property type="entry name" value="HATPase_c"/>
    <property type="match status" value="1"/>
</dbReference>
<keyword evidence="1" id="KW-0812">Transmembrane</keyword>
<feature type="transmembrane region" description="Helical" evidence="1">
    <location>
        <begin position="283"/>
        <end position="304"/>
    </location>
</feature>
<dbReference type="Gene3D" id="6.10.340.10">
    <property type="match status" value="1"/>
</dbReference>
<dbReference type="GO" id="GO:0016020">
    <property type="term" value="C:membrane"/>
    <property type="evidence" value="ECO:0007669"/>
    <property type="project" value="InterPro"/>
</dbReference>
<evidence type="ECO:0000259" key="2">
    <source>
        <dbReference type="SMART" id="SM00387"/>
    </source>
</evidence>
<evidence type="ECO:0000313" key="3">
    <source>
        <dbReference type="EMBL" id="GKX30729.1"/>
    </source>
</evidence>
<keyword evidence="1" id="KW-0472">Membrane</keyword>
<feature type="transmembrane region" description="Helical" evidence="1">
    <location>
        <begin position="17"/>
        <end position="41"/>
    </location>
</feature>
<organism evidence="3 4">
    <name type="scientific">Vallitalea longa</name>
    <dbReference type="NCBI Taxonomy" id="2936439"/>
    <lineage>
        <taxon>Bacteria</taxon>
        <taxon>Bacillati</taxon>
        <taxon>Bacillota</taxon>
        <taxon>Clostridia</taxon>
        <taxon>Lachnospirales</taxon>
        <taxon>Vallitaleaceae</taxon>
        <taxon>Vallitalea</taxon>
    </lineage>
</organism>
<dbReference type="SUPFAM" id="SSF55874">
    <property type="entry name" value="ATPase domain of HSP90 chaperone/DNA topoisomerase II/histidine kinase"/>
    <property type="match status" value="1"/>
</dbReference>
<dbReference type="EMBL" id="BRLB01000011">
    <property type="protein sequence ID" value="GKX30729.1"/>
    <property type="molecule type" value="Genomic_DNA"/>
</dbReference>
<dbReference type="InterPro" id="IPR050640">
    <property type="entry name" value="Bact_2-comp_sensor_kinase"/>
</dbReference>
<feature type="domain" description="Histidine kinase/HSP90-like ATPase" evidence="2">
    <location>
        <begin position="468"/>
        <end position="571"/>
    </location>
</feature>
<proteinExistence type="predicted"/>
<dbReference type="AlphaFoldDB" id="A0A9W5YEZ9"/>
<dbReference type="PANTHER" id="PTHR34220">
    <property type="entry name" value="SENSOR HISTIDINE KINASE YPDA"/>
    <property type="match status" value="1"/>
</dbReference>
<accession>A0A9W5YEZ9</accession>
<dbReference type="PANTHER" id="PTHR34220:SF7">
    <property type="entry name" value="SENSOR HISTIDINE KINASE YPDA"/>
    <property type="match status" value="1"/>
</dbReference>
<keyword evidence="3" id="KW-0808">Transferase</keyword>
<dbReference type="RefSeq" id="WP_281817174.1">
    <property type="nucleotide sequence ID" value="NZ_BRLB01000011.1"/>
</dbReference>
<dbReference type="SMART" id="SM00387">
    <property type="entry name" value="HATPase_c"/>
    <property type="match status" value="1"/>
</dbReference>
<reference evidence="3" key="1">
    <citation type="submission" date="2022-06" db="EMBL/GenBank/DDBJ databases">
        <title>Vallitalea longa sp. nov., an anaerobic bacterium isolated from marine sediment.</title>
        <authorList>
            <person name="Hirano S."/>
            <person name="Terahara T."/>
            <person name="Mori K."/>
            <person name="Hamada M."/>
            <person name="Matsumoto R."/>
            <person name="Kobayashi T."/>
        </authorList>
    </citation>
    <scope>NUCLEOTIDE SEQUENCE</scope>
    <source>
        <strain evidence="3">SH18-1</strain>
    </source>
</reference>
<dbReference type="InterPro" id="IPR010559">
    <property type="entry name" value="Sig_transdc_His_kin_internal"/>
</dbReference>
<sequence>MTKITNKVHNIAINTKIFLGIILTSAITISLIFIITSIIIVSHQFDLTTTSSINELNYISKQLDFSLTTVENFGKTIAVDPIVQEITSKYNEEGETFTYLDSIALKNRVDTIIQSTKFIHSVSIYSADRKLLATTDTSATSPDIDGIDITTTSWISREKMLPYLVKDTINVLSYLQSFYSYQLGQRLGYIEISIPETAISDIYSYNSKHGYGNQFILNQYGLVQSTDGFYKLYQYYINFLDVIDDKSSGYTFIDDHIVFYKYFPKLDWYIMHEINRNFFLKPFYTIIFISALIALCGIILAIIFSHRISKTITSPIHKLIGHIQYVIKGNWEPMQEPDVGEEIGFLYHEFNKMLTAQSKLTNDLIKEQKMKQKLSLDLLQQQINPHFLYNALDNICSLAEVGEKDKLTDIVMNLSQFYREILSKGSSFITIGNELSIIQSYLHIMLIRYYNKFEYTINCPESLKNHTCLKLLLQPIVENSIYHGIKEIEGKGIIEITVSESDNDIIFTVTDNGIGITKERLAKIWSEDSHSFGIINIDKRVKLYYGNDYGLDINSEPTKGCTVTVTISKREKT</sequence>
<keyword evidence="3" id="KW-0418">Kinase</keyword>
<comment type="caution">
    <text evidence="3">The sequence shown here is derived from an EMBL/GenBank/DDBJ whole genome shotgun (WGS) entry which is preliminary data.</text>
</comment>
<evidence type="ECO:0000256" key="1">
    <source>
        <dbReference type="SAM" id="Phobius"/>
    </source>
</evidence>
<protein>
    <submittedName>
        <fullName evidence="3">Histidine kinase</fullName>
    </submittedName>
</protein>
<keyword evidence="4" id="KW-1185">Reference proteome</keyword>
<dbReference type="InterPro" id="IPR036890">
    <property type="entry name" value="HATPase_C_sf"/>
</dbReference>
<evidence type="ECO:0000313" key="4">
    <source>
        <dbReference type="Proteomes" id="UP001144256"/>
    </source>
</evidence>
<dbReference type="Proteomes" id="UP001144256">
    <property type="component" value="Unassembled WGS sequence"/>
</dbReference>
<gene>
    <name evidence="3" type="ORF">SH1V18_32090</name>
</gene>
<dbReference type="Pfam" id="PF06580">
    <property type="entry name" value="His_kinase"/>
    <property type="match status" value="1"/>
</dbReference>
<dbReference type="Gene3D" id="3.30.565.10">
    <property type="entry name" value="Histidine kinase-like ATPase, C-terminal domain"/>
    <property type="match status" value="1"/>
</dbReference>